<name>A0AAD0P0C6_9ACTN</name>
<proteinExistence type="predicted"/>
<dbReference type="SUPFAM" id="SSF53756">
    <property type="entry name" value="UDP-Glycosyltransferase/glycogen phosphorylase"/>
    <property type="match status" value="1"/>
</dbReference>
<reference evidence="3 4" key="1">
    <citation type="submission" date="2018-05" db="EMBL/GenBank/DDBJ databases">
        <title>Complete genome sequence of Gordonia terrae NRRL B-16283.</title>
        <authorList>
            <person name="Garlena R.A."/>
            <person name="Russell D.A."/>
            <person name="Hatfull G.F."/>
        </authorList>
    </citation>
    <scope>NUCLEOTIDE SEQUENCE [LARGE SCALE GENOMIC DNA]</scope>
    <source>
        <strain evidence="3 4">NRRL B-16283</strain>
    </source>
</reference>
<evidence type="ECO:0000256" key="1">
    <source>
        <dbReference type="ARBA" id="ARBA00022676"/>
    </source>
</evidence>
<dbReference type="GO" id="GO:0016757">
    <property type="term" value="F:glycosyltransferase activity"/>
    <property type="evidence" value="ECO:0007669"/>
    <property type="project" value="UniProtKB-KW"/>
</dbReference>
<dbReference type="PANTHER" id="PTHR12526:SF510">
    <property type="entry name" value="D-INOSITOL 3-PHOSPHATE GLYCOSYLTRANSFERASE"/>
    <property type="match status" value="1"/>
</dbReference>
<dbReference type="PANTHER" id="PTHR12526">
    <property type="entry name" value="GLYCOSYLTRANSFERASE"/>
    <property type="match status" value="1"/>
</dbReference>
<dbReference type="Pfam" id="PF13692">
    <property type="entry name" value="Glyco_trans_1_4"/>
    <property type="match status" value="1"/>
</dbReference>
<evidence type="ECO:0000256" key="2">
    <source>
        <dbReference type="ARBA" id="ARBA00022679"/>
    </source>
</evidence>
<dbReference type="CDD" id="cd03801">
    <property type="entry name" value="GT4_PimA-like"/>
    <property type="match status" value="1"/>
</dbReference>
<accession>A0AAD0P0C6</accession>
<gene>
    <name evidence="3" type="ORF">DLJ61_06385</name>
</gene>
<organism evidence="3 4">
    <name type="scientific">Gordonia terrae</name>
    <dbReference type="NCBI Taxonomy" id="2055"/>
    <lineage>
        <taxon>Bacteria</taxon>
        <taxon>Bacillati</taxon>
        <taxon>Actinomycetota</taxon>
        <taxon>Actinomycetes</taxon>
        <taxon>Mycobacteriales</taxon>
        <taxon>Gordoniaceae</taxon>
        <taxon>Gordonia</taxon>
    </lineage>
</organism>
<dbReference type="AlphaFoldDB" id="A0AAD0P0C6"/>
<protein>
    <submittedName>
        <fullName evidence="3">Glycosyl transferase</fullName>
    </submittedName>
</protein>
<evidence type="ECO:0000313" key="4">
    <source>
        <dbReference type="Proteomes" id="UP000247118"/>
    </source>
</evidence>
<evidence type="ECO:0000313" key="3">
    <source>
        <dbReference type="EMBL" id="AWO86605.1"/>
    </source>
</evidence>
<dbReference type="KEGG" id="gta:BCM27_06335"/>
<dbReference type="Gene3D" id="3.40.50.2000">
    <property type="entry name" value="Glycogen Phosphorylase B"/>
    <property type="match status" value="1"/>
</dbReference>
<dbReference type="Proteomes" id="UP000247118">
    <property type="component" value="Chromosome"/>
</dbReference>
<dbReference type="EMBL" id="CP029604">
    <property type="protein sequence ID" value="AWO86605.1"/>
    <property type="molecule type" value="Genomic_DNA"/>
</dbReference>
<keyword evidence="1" id="KW-0328">Glycosyltransferase</keyword>
<keyword evidence="2 3" id="KW-0808">Transferase</keyword>
<sequence>MARSGVYNSLFDLIEEARSQGMPWTGTVAMRPGAPGTVRQHYAVTSAEVHRHGLAVVPEIRRLLASDESYARADWVVTLITQSDVAVFLDTLAGRRNRATWVSYIRGLPWPAKGEQKAPRRQLLRLLETVALRRARDVWVTTQTLGEDVRPWIAPSVVQPGIKSLPKSNSGRNVSGYLVWAGRLDVDKRPALFAEVCETVQRDGRIFGDGPLLGELRAATRVFSEVMGWATPEDMWPAASIYVGTSYREAFGRSAVEASLAGVPIVIGHRYGAARMLITDPDIAALCVVESTDPAVWSRAIRRLLDDPDLMARVSQHTYTNAQKLTIESSVLGIAERLTGLQESAGRQSAMHVQNSKD</sequence>